<comment type="caution">
    <text evidence="1">The sequence shown here is derived from an EMBL/GenBank/DDBJ whole genome shotgun (WGS) entry which is preliminary data.</text>
</comment>
<name>X0TNA9_9ZZZZ</name>
<dbReference type="AlphaFoldDB" id="X0TNA9"/>
<dbReference type="EMBL" id="BARS01017924">
    <property type="protein sequence ID" value="GAF88756.1"/>
    <property type="molecule type" value="Genomic_DNA"/>
</dbReference>
<protein>
    <submittedName>
        <fullName evidence="1">Uncharacterized protein</fullName>
    </submittedName>
</protein>
<organism evidence="1">
    <name type="scientific">marine sediment metagenome</name>
    <dbReference type="NCBI Taxonomy" id="412755"/>
    <lineage>
        <taxon>unclassified sequences</taxon>
        <taxon>metagenomes</taxon>
        <taxon>ecological metagenomes</taxon>
    </lineage>
</organism>
<feature type="non-terminal residue" evidence="1">
    <location>
        <position position="277"/>
    </location>
</feature>
<proteinExistence type="predicted"/>
<feature type="non-terminal residue" evidence="1">
    <location>
        <position position="1"/>
    </location>
</feature>
<accession>X0TNA9</accession>
<gene>
    <name evidence="1" type="ORF">S01H1_29252</name>
</gene>
<reference evidence="1" key="1">
    <citation type="journal article" date="2014" name="Front. Microbiol.">
        <title>High frequency of phylogenetically diverse reductive dehalogenase-homologous genes in deep subseafloor sedimentary metagenomes.</title>
        <authorList>
            <person name="Kawai M."/>
            <person name="Futagami T."/>
            <person name="Toyoda A."/>
            <person name="Takaki Y."/>
            <person name="Nishi S."/>
            <person name="Hori S."/>
            <person name="Arai W."/>
            <person name="Tsubouchi T."/>
            <person name="Morono Y."/>
            <person name="Uchiyama I."/>
            <person name="Ito T."/>
            <person name="Fujiyama A."/>
            <person name="Inagaki F."/>
            <person name="Takami H."/>
        </authorList>
    </citation>
    <scope>NUCLEOTIDE SEQUENCE</scope>
    <source>
        <strain evidence="1">Expedition CK06-06</strain>
    </source>
</reference>
<evidence type="ECO:0000313" key="1">
    <source>
        <dbReference type="EMBL" id="GAF88756.1"/>
    </source>
</evidence>
<sequence>DCVPFYDRGIFMPWKQMLEMGKIKPSPEAIDMFMGSGEQLLKRVDFQLKEMGMEHIYLAILTPTQAAIMLYGLPPPSPGDAAKVLDDIFVKKEKMLEEKYVKILEKNHKIRKEIEHGKRETLSGKEVDELLVSAKDYLQRIKKLFEQIQEKKEKEDMIHIYDTTVSIVRDILKFEGVEMVKDSEIMKFFEEEMIHKGKIPQTHLRTLELIIKGKKDYDAGKLTKTEVDQVKKESRNFVKFMVEYLQRKRGRELERAKIRVKHGERFGEVILMDDIAY</sequence>
<dbReference type="Gene3D" id="1.20.120.330">
    <property type="entry name" value="Nucleotidyltransferases domain 2"/>
    <property type="match status" value="1"/>
</dbReference>